<dbReference type="InterPro" id="IPR005887">
    <property type="entry name" value="GH92_a_mannosidase_put"/>
</dbReference>
<dbReference type="Gene3D" id="2.60.120.260">
    <property type="entry name" value="Galactose-binding domain-like"/>
    <property type="match status" value="2"/>
</dbReference>
<name>A0A8J3NDD3_9ACTN</name>
<dbReference type="Gene3D" id="1.20.1610.10">
    <property type="entry name" value="alpha-1,2-mannosidases domains"/>
    <property type="match status" value="1"/>
</dbReference>
<feature type="region of interest" description="Disordered" evidence="1">
    <location>
        <begin position="54"/>
        <end position="77"/>
    </location>
</feature>
<gene>
    <name evidence="3" type="ORF">Aru02nite_58350</name>
</gene>
<evidence type="ECO:0000256" key="1">
    <source>
        <dbReference type="SAM" id="MobiDB-lite"/>
    </source>
</evidence>
<dbReference type="PANTHER" id="PTHR12143:SF43">
    <property type="entry name" value="PUTATIVE-RELATED"/>
    <property type="match status" value="1"/>
</dbReference>
<dbReference type="NCBIfam" id="TIGR01180">
    <property type="entry name" value="aman2_put"/>
    <property type="match status" value="1"/>
</dbReference>
<evidence type="ECO:0000313" key="3">
    <source>
        <dbReference type="EMBL" id="GID14946.1"/>
    </source>
</evidence>
<dbReference type="GO" id="GO:0006516">
    <property type="term" value="P:glycoprotein catabolic process"/>
    <property type="evidence" value="ECO:0007669"/>
    <property type="project" value="TreeGrafter"/>
</dbReference>
<dbReference type="Gene3D" id="2.70.98.10">
    <property type="match status" value="1"/>
</dbReference>
<sequence>MKRRSLLAGSGATLVALAEGMPDAASAAPGRGSTAVDNAFSSSFEATDRPLDWTSTVETDPAGHKRMSGVTGSSSTGIPGSIADKITACTASGENPPSEVAANLVDGDLNTKWLTFSGTGWVAVTLSEPVAVVAYALTTANDAAGRDPKDWTFQGSADGTQWTDLDRQTGQSFDRRFQLREYAFTNTTAYRHYRLSISASNGDDLLQLAELQLSNGDGTPPPAEDMKTFVAAGPVNGPNMLPHAGFTGVRSLEYSGQHTADGRGYAYNKLYDVDITVGADFELTYKVFPELTAGDLSYPSTYVAVDLAFADGSYLSELDGVDIHGVPLSPSGQGTGKILYADQWNSVVCRIGTVAKGKTIKRVLFGYDNPHGPALFHGWIDDVTIGSPVPDKRSRPSEYVVTTRGTNASGGFSRGNNIPATAVPNGFNFWIPVTDAGSTSWLYRYQASNDAQNRPRLQAFAVSHEPSPWMGERQTFQVMPSAASGTPDASRTARALPFSHDHETARAHTYAVTFDNGIVAELAPTDHAALFRFTYPGADAALVFDNANNNGGLTLDADGRSLTGYSDVHSGGSAGATRLFVYAEFDRAVTAGGMLPGGGGDKVTGWFRFAAGDSRTVTMRIATSLISVDQAKHNLALEISAGDSLESVRGRAQRQWDDRLGVIEVEGATTDQLTTLYSNLYRLNLYPNSGHENTGSARRPVWQYASPVSKAVGDPTPTRTGAKIVTGTIYVNNGFWDTYRTVWPAYALFYPTVAGQLVRGFVQQYVDGGWVSRWSSPGYADQMTGTSSDVAFADAYLKGVTGFDPATAYDAAVRNGTVASTDKSVGRKGLTTSLFLGYTPTSTGESVSWALEGYVNDFGIGNMAAALARRAKPGSAEAKRYTEESAYYLSRARNYVHLFDDAIGFFQGYDADHKPRLTPAQYDPRVWGNEYTETDGWNFAFHVPHDGNGLANLYGGRDKLATKLDTFFATPETAQYPGSYGGTIHEMLEARDVRMGQYGHSNQPSHHICYMYDYVGQPWKTQAAVREVLRRLYTGSDIGQGYPGDEDNGEMSAWWLFSALGLYPLQVGSPRYAIGSPLFRKATVHLDSGHDLVITAPGNTTDTVYVQGLRRNGRPHDRAYLEHAEIVGGARLDFTMGTTPSRWASDPAAAPPSLTTGSAVARPLVDRTAPGHGTPTASDGSDVAHLFDNTSATQVTFTTATPSITYTFDQPVTATYYTLTSGSVPGDATAWTLSGSTDGTTWTTLDTRTAETFPWRTQTRPFAVAHAGAYTRYRLAVTASSGDALTLAQIELLAP</sequence>
<proteinExistence type="predicted"/>
<reference evidence="3" key="1">
    <citation type="submission" date="2021-01" db="EMBL/GenBank/DDBJ databases">
        <title>Whole genome shotgun sequence of Actinocatenispora rupis NBRC 107355.</title>
        <authorList>
            <person name="Komaki H."/>
            <person name="Tamura T."/>
        </authorList>
    </citation>
    <scope>NUCLEOTIDE SEQUENCE</scope>
    <source>
        <strain evidence="3">NBRC 107355</strain>
    </source>
</reference>
<dbReference type="EMBL" id="BOMB01000035">
    <property type="protein sequence ID" value="GID14946.1"/>
    <property type="molecule type" value="Genomic_DNA"/>
</dbReference>
<dbReference type="PROSITE" id="PS50022">
    <property type="entry name" value="FA58C_3"/>
    <property type="match status" value="1"/>
</dbReference>
<dbReference type="FunFam" id="3.30.2080.10:FF:000001">
    <property type="entry name" value="Alpha-1,2-mannosidase subfamily"/>
    <property type="match status" value="1"/>
</dbReference>
<evidence type="ECO:0000259" key="2">
    <source>
        <dbReference type="PROSITE" id="PS50022"/>
    </source>
</evidence>
<dbReference type="GO" id="GO:0005829">
    <property type="term" value="C:cytosol"/>
    <property type="evidence" value="ECO:0007669"/>
    <property type="project" value="TreeGrafter"/>
</dbReference>
<dbReference type="InterPro" id="IPR008928">
    <property type="entry name" value="6-hairpin_glycosidase_sf"/>
</dbReference>
<dbReference type="GO" id="GO:0000224">
    <property type="term" value="F:peptide-N4-(N-acetyl-beta-glucosaminyl)asparagine amidase activity"/>
    <property type="evidence" value="ECO:0007669"/>
    <property type="project" value="TreeGrafter"/>
</dbReference>
<dbReference type="InterPro" id="IPR041371">
    <property type="entry name" value="GH92_N"/>
</dbReference>
<dbReference type="PANTHER" id="PTHR12143">
    <property type="entry name" value="PEPTIDE N-GLYCANASE PNGASE -RELATED"/>
    <property type="match status" value="1"/>
</dbReference>
<feature type="compositionally biased region" description="Low complexity" evidence="1">
    <location>
        <begin position="68"/>
        <end position="77"/>
    </location>
</feature>
<dbReference type="PROSITE" id="PS51318">
    <property type="entry name" value="TAT"/>
    <property type="match status" value="1"/>
</dbReference>
<dbReference type="Gene3D" id="3.30.2080.10">
    <property type="entry name" value="GH92 mannosidase domain"/>
    <property type="match status" value="1"/>
</dbReference>
<accession>A0A8J3NDD3</accession>
<dbReference type="GO" id="GO:0005975">
    <property type="term" value="P:carbohydrate metabolic process"/>
    <property type="evidence" value="ECO:0007669"/>
    <property type="project" value="InterPro"/>
</dbReference>
<dbReference type="InterPro" id="IPR000421">
    <property type="entry name" value="FA58C"/>
</dbReference>
<organism evidence="3 4">
    <name type="scientific">Actinocatenispora rupis</name>
    <dbReference type="NCBI Taxonomy" id="519421"/>
    <lineage>
        <taxon>Bacteria</taxon>
        <taxon>Bacillati</taxon>
        <taxon>Actinomycetota</taxon>
        <taxon>Actinomycetes</taxon>
        <taxon>Micromonosporales</taxon>
        <taxon>Micromonosporaceae</taxon>
        <taxon>Actinocatenispora</taxon>
    </lineage>
</organism>
<dbReference type="Gene3D" id="1.20.1050.60">
    <property type="entry name" value="alpha-1,2-mannosidase"/>
    <property type="match status" value="1"/>
</dbReference>
<dbReference type="Pfam" id="PF07971">
    <property type="entry name" value="Glyco_hydro_92"/>
    <property type="match status" value="1"/>
</dbReference>
<dbReference type="InterPro" id="IPR012939">
    <property type="entry name" value="Glyco_hydro_92"/>
</dbReference>
<dbReference type="Pfam" id="PF17678">
    <property type="entry name" value="Glyco_hydro_92N"/>
    <property type="match status" value="1"/>
</dbReference>
<dbReference type="InterPro" id="IPR006311">
    <property type="entry name" value="TAT_signal"/>
</dbReference>
<comment type="caution">
    <text evidence="3">The sequence shown here is derived from an EMBL/GenBank/DDBJ whole genome shotgun (WGS) entry which is preliminary data.</text>
</comment>
<dbReference type="SUPFAM" id="SSF49785">
    <property type="entry name" value="Galactose-binding domain-like"/>
    <property type="match status" value="2"/>
</dbReference>
<dbReference type="FunFam" id="1.20.1050.60:FF:000001">
    <property type="entry name" value="Putative alpha-1,2-mannosidase"/>
    <property type="match status" value="1"/>
</dbReference>
<dbReference type="SUPFAM" id="SSF48208">
    <property type="entry name" value="Six-hairpin glycosidases"/>
    <property type="match status" value="1"/>
</dbReference>
<evidence type="ECO:0000313" key="4">
    <source>
        <dbReference type="Proteomes" id="UP000612808"/>
    </source>
</evidence>
<feature type="domain" description="F5/8 type C" evidence="2">
    <location>
        <begin position="71"/>
        <end position="216"/>
    </location>
</feature>
<keyword evidence="4" id="KW-1185">Reference proteome</keyword>
<dbReference type="GO" id="GO:0030246">
    <property type="term" value="F:carbohydrate binding"/>
    <property type="evidence" value="ECO:0007669"/>
    <property type="project" value="InterPro"/>
</dbReference>
<dbReference type="RefSeq" id="WP_373325005.1">
    <property type="nucleotide sequence ID" value="NZ_BAAAZM010000012.1"/>
</dbReference>
<dbReference type="Pfam" id="PF00754">
    <property type="entry name" value="F5_F8_type_C"/>
    <property type="match status" value="1"/>
</dbReference>
<dbReference type="InterPro" id="IPR014718">
    <property type="entry name" value="GH-type_carb-bd"/>
</dbReference>
<dbReference type="Proteomes" id="UP000612808">
    <property type="component" value="Unassembled WGS sequence"/>
</dbReference>
<dbReference type="InterPro" id="IPR050883">
    <property type="entry name" value="PNGase"/>
</dbReference>
<protein>
    <submittedName>
        <fullName evidence="3">Alpha-1 2-mannosidase</fullName>
    </submittedName>
</protein>
<dbReference type="InterPro" id="IPR008979">
    <property type="entry name" value="Galactose-bd-like_sf"/>
</dbReference>